<evidence type="ECO:0000313" key="3">
    <source>
        <dbReference type="Proteomes" id="UP000594262"/>
    </source>
</evidence>
<accession>A0A7M5XI28</accession>
<reference evidence="2" key="1">
    <citation type="submission" date="2021-01" db="UniProtKB">
        <authorList>
            <consortium name="EnsemblMetazoa"/>
        </authorList>
    </citation>
    <scope>IDENTIFICATION</scope>
</reference>
<proteinExistence type="predicted"/>
<evidence type="ECO:0000313" key="2">
    <source>
        <dbReference type="EnsemblMetazoa" id="CLYHEMP023608.1"/>
    </source>
</evidence>
<organism evidence="2 3">
    <name type="scientific">Clytia hemisphaerica</name>
    <dbReference type="NCBI Taxonomy" id="252671"/>
    <lineage>
        <taxon>Eukaryota</taxon>
        <taxon>Metazoa</taxon>
        <taxon>Cnidaria</taxon>
        <taxon>Hydrozoa</taxon>
        <taxon>Hydroidolina</taxon>
        <taxon>Leptothecata</taxon>
        <taxon>Obeliida</taxon>
        <taxon>Clytiidae</taxon>
        <taxon>Clytia</taxon>
    </lineage>
</organism>
<name>A0A7M5XI28_9CNID</name>
<sequence length="158" mass="17984">MEFTLFLVNILFVMAIHETEGTVTSTLEDQVTDMSKALNDFVNTNLGVDQLQDHLSKITSKKKTQEGSEILRKFHDSLEEKVRKANQTLEELIDVIKNDFKGPGDGDDKPITSCCDYDARKTTYSNLFKNWVNFDDVCGYASVDHNLCPNQLRTLEDK</sequence>
<feature type="chain" id="PRO_5029582900" evidence="1">
    <location>
        <begin position="22"/>
        <end position="158"/>
    </location>
</feature>
<keyword evidence="1" id="KW-0732">Signal</keyword>
<evidence type="ECO:0000256" key="1">
    <source>
        <dbReference type="SAM" id="SignalP"/>
    </source>
</evidence>
<keyword evidence="3" id="KW-1185">Reference proteome</keyword>
<dbReference type="EnsemblMetazoa" id="CLYHEMT023608.1">
    <property type="protein sequence ID" value="CLYHEMP023608.1"/>
    <property type="gene ID" value="CLYHEMG023608"/>
</dbReference>
<dbReference type="AlphaFoldDB" id="A0A7M5XI28"/>
<feature type="signal peptide" evidence="1">
    <location>
        <begin position="1"/>
        <end position="21"/>
    </location>
</feature>
<protein>
    <submittedName>
        <fullName evidence="2">Uncharacterized protein</fullName>
    </submittedName>
</protein>
<dbReference type="Proteomes" id="UP000594262">
    <property type="component" value="Unplaced"/>
</dbReference>